<dbReference type="Proteomes" id="UP000695007">
    <property type="component" value="Unplaced"/>
</dbReference>
<name>A0AAJ6YDM4_9HYME</name>
<evidence type="ECO:0000313" key="1">
    <source>
        <dbReference type="Proteomes" id="UP000695007"/>
    </source>
</evidence>
<sequence>MQNNKNDKNKEKKHSLVVNEMFDVNRIKLDKLCKCDRIISDCDMKFYDLSKFNKNKKDINYYNDEYNEDLEDEFFKLIYVLDLPESTHSLTKIETNLPSCLKYGFRSGLTHMYMRKFPPLTRGYQGSAIAVAAIATSFLVKPQCWNEFVIDQVLEDGDTYYSDSYENIVIADRRTLTLQDFKRHINIQNTHRIFLKIDGPIYAGTFRTDSPKELHVAKALHLFFKKYDAGVLTSPILNIAIWKNEKHFHIFDGQPRLDNCDISDRESNGTAKLILVQNLSGVLFIILQKSNIKNESFTIYGTTVVNAKKISELPENYEKFLTLPQRRPSGYCIQETFRAVAQGTYHLHHPIFPGEFCGRGHLIVAVSALIYSKLLNASKWTTAIIDLILNYSNIYLTDIVRVLGKTLDDTFEMSINDLLTDIVFGVYTAKIKVEENVFPGENNKSKESIEDCIRKFFTTYSLGILEIQKTFYAIWKGNDKFYFFDPFACDSTGFRVSLNNPDDADQYKKAAACITMNSSINQLSEVIIENTEYIDKNPFIIHGFHVLYVKTGIAIDGSDEKIVFREKNTYRRPSRPPSPSLTENNECGNLANMPVTPRFEIEKPISEKIQYPELMDGVDQFVVTFDELNTADEIALCSDSTYYEIVKPHRLILQGTNNCLDEQFKIQCRGRQGLIIAIAALTQVKQTNVTNWTSIQIDKIVSSGNGVYEKLANSIIEALEKEKPENKKLDTENTKKFKPKILDHLDLSMLQKTIKINDTRINIASKMNIIEGEANPLINLEEAFGRYFEQFNELILENKKLIYSVWKNNDKYFIFNPYGSDKKGWQNTSTPAALFVVDCVSELIDLCYGFFEFNDYHFIFHFIQITLFSSNESKNDTAILPKFEVFENYKTKFLPITDDDLAKIKQENKNIEKSDRINNSTIKNNRSENATETIETTIKTKPKSKEPADAKNVVTNLFEHINEPQQPNAPVRLNFALITGIVKIEQVNECKMHEENLELLYEKLKYNHPPPFVMPPKKNFCNLLDVKLASKSIHSLLSRFSVDSKLSIKEKNILQSTEQEAIISLLEKNEKSKVITLPSKQYFILRSLPNGLMPIRAINEQFIHDECNEEKKIEEECKSKEKEIELVQEPKICPLIIPCGSCIKTPDPKKLPDCPENYNKKCSLNTMEEEDTVLKKLVCSTENLLLEVMLPDFKENVSEWHCDCQSDEVVDNKDMEIKREKYLEIIPCGFKVTDDENIGIINANVHLEDRTEINKSHYKSCYFSAIICILTKINLDVNKFNCDVLDRFILIANEITMGVGNFRYKIIRWFRNFYILGVKCNIIVKQIQYFDPENYEFDNIKCCLQSFFCKHQSGILVFENISFAFWIMNGVYYLFDAYSCDKNGRVSNDGAACLMEICNFESFVCRIIENTGISSSKPYRLYIILITHMEKKAKRKIKKKRFKTCKAPEIEENCSTIEETKKTETQINKLESEVSLNEIIDWITDVTIEKSLEVTPLDTKIPKFLAFKNYNASILEVPIANNEVEKMRLLFYDKKFYKYSIFRQSLDLCVIAWSQIYEPQTWTTQTIQALYETSKDYTLDSLLASEDSTVSRITDNLITEFNIANYNFRVAFAPLHTGTLYSSTGWNLAMSIKRIFDSQIYTGAILVCAKVHIGLMRIESRFYAWWLVKKNKSIKIIISENKEDYLKLIVKEINLPVEIEFSIRIVTISYAKMFGPNCSDLEGLHELITTSVSEAEIHRKQTEYYCLDDIFRVVDKPQTPLFILGTVALSERDLVIEPYIKRCYFVALFSLILKRDIIQNPLPGMIDKVLELAESSYKLFEKPKFHSEHILKDVNLMDRIFDIRDCAFNLVHLQDEKGSTIIFFDTIRKELKQFFKKYTSGIIQFSNCCYGFWYCNAKKCYYYLDPYQCDTQGRRVGLCGSSCLCIFPSISCMVSHMSLNQYKNTTGFFIHRIHVESVNSSPYDKFQEDPIWVYLDYHWSYRHTISKNSRKIKSLNNENLIEKSKKLTWKSYIIEVPNVIYSLWGSIGAFDVKYCNQAGKNQIAIAISVFAMCNLCQPSEWHSTILNAAVIFGNYYYKKSNKIHPRCLNKFNLLDFIKISYFQWNIEFNLDVCGVLYASNNERNLIDAFKMASSRSSNILFQCDKKILAIIKTSDAFYAVDSSWSGPPLFNNNYGAIYAIRCKNMNTLIYVIIKMLNTNQKLEFKFTPVKLTFTQEMCQSGDKKFQFSLKKLLETPVHPPSHTIVFPHLVSGSIAVSDEDLYMCYKNSLKLGLANYMKFKNLSREIINECKQDCCLFKRKKKNNKKMEFPKNSKASRISSEIVSISRAEKPNQTR</sequence>
<reference evidence="2" key="1">
    <citation type="submission" date="2025-08" db="UniProtKB">
        <authorList>
            <consortium name="RefSeq"/>
        </authorList>
    </citation>
    <scope>IDENTIFICATION</scope>
</reference>
<keyword evidence="1" id="KW-1185">Reference proteome</keyword>
<dbReference type="RefSeq" id="XP_011496128.1">
    <property type="nucleotide sequence ID" value="XM_011497826.1"/>
</dbReference>
<dbReference type="PANTHER" id="PTHR40552:SF6">
    <property type="entry name" value="FI09606P-RELATED"/>
    <property type="match status" value="1"/>
</dbReference>
<dbReference type="GeneID" id="105360826"/>
<dbReference type="PANTHER" id="PTHR40552">
    <property type="entry name" value="AT05186P-RELATED"/>
    <property type="match status" value="1"/>
</dbReference>
<proteinExistence type="predicted"/>
<gene>
    <name evidence="2" type="primary">LOC105360826</name>
</gene>
<organism evidence="1 2">
    <name type="scientific">Ceratosolen solmsi marchali</name>
    <dbReference type="NCBI Taxonomy" id="326594"/>
    <lineage>
        <taxon>Eukaryota</taxon>
        <taxon>Metazoa</taxon>
        <taxon>Ecdysozoa</taxon>
        <taxon>Arthropoda</taxon>
        <taxon>Hexapoda</taxon>
        <taxon>Insecta</taxon>
        <taxon>Pterygota</taxon>
        <taxon>Neoptera</taxon>
        <taxon>Endopterygota</taxon>
        <taxon>Hymenoptera</taxon>
        <taxon>Apocrita</taxon>
        <taxon>Proctotrupomorpha</taxon>
        <taxon>Chalcidoidea</taxon>
        <taxon>Agaonidae</taxon>
        <taxon>Agaoninae</taxon>
        <taxon>Ceratosolen</taxon>
    </lineage>
</organism>
<accession>A0AAJ6YDM4</accession>
<dbReference type="KEGG" id="csol:105360826"/>
<evidence type="ECO:0000313" key="2">
    <source>
        <dbReference type="RefSeq" id="XP_011496128.1"/>
    </source>
</evidence>
<dbReference type="Gene3D" id="3.90.70.120">
    <property type="match status" value="4"/>
</dbReference>
<protein>
    <submittedName>
        <fullName evidence="2">Uncharacterized protein LOC105360826</fullName>
    </submittedName>
</protein>